<feature type="transmembrane region" description="Helical" evidence="1">
    <location>
        <begin position="142"/>
        <end position="164"/>
    </location>
</feature>
<accession>A0ABZ2SSK7</accession>
<sequence length="183" mass="21058">MGNEKRILLKEINLLENKKLIWGLNIAGIMLFFVFFFIFSKLGFLYSASLYQTFDFGALMLGVILFLGLIIIHELIHAVFFKTFQPTKKVKFGFKNGMAYATSPHSYYKKYQFIIICLAPFIIITAGLIIFFLLNILPASMFAFLVALHGAGCVGDFYFTYLILFAPKNIWIEDTEQGINFYY</sequence>
<name>A0ABZ2SSK7_9ENTE</name>
<gene>
    <name evidence="2" type="ORF">DOK78_002817</name>
</gene>
<dbReference type="InterPro" id="IPR021683">
    <property type="entry name" value="DUF3267"/>
</dbReference>
<dbReference type="Proteomes" id="UP000664701">
    <property type="component" value="Chromosome"/>
</dbReference>
<feature type="transmembrane region" description="Helical" evidence="1">
    <location>
        <begin position="113"/>
        <end position="136"/>
    </location>
</feature>
<keyword evidence="1" id="KW-0812">Transmembrane</keyword>
<protein>
    <recommendedName>
        <fullName evidence="4">DUF3267 domain-containing protein</fullName>
    </recommendedName>
</protein>
<keyword evidence="3" id="KW-1185">Reference proteome</keyword>
<evidence type="ECO:0000313" key="3">
    <source>
        <dbReference type="Proteomes" id="UP000664701"/>
    </source>
</evidence>
<keyword evidence="1" id="KW-0472">Membrane</keyword>
<evidence type="ECO:0008006" key="4">
    <source>
        <dbReference type="Google" id="ProtNLM"/>
    </source>
</evidence>
<reference evidence="2 3" key="1">
    <citation type="submission" date="2021-03" db="EMBL/GenBank/DDBJ databases">
        <authorList>
            <person name="Gilmore M.S."/>
            <person name="Schwartzman J."/>
            <person name="Van Tyne D."/>
            <person name="Martin M."/>
            <person name="Earl A.M."/>
            <person name="Manson A.L."/>
            <person name="Straub T."/>
            <person name="Salamzade R."/>
            <person name="Saavedra J."/>
            <person name="Lebreton F."/>
            <person name="Prichula J."/>
            <person name="Schaufler K."/>
            <person name="Gaca A."/>
            <person name="Sgardioli B."/>
            <person name="Wagenaar J."/>
            <person name="Strong T."/>
        </authorList>
    </citation>
    <scope>NUCLEOTIDE SEQUENCE [LARGE SCALE GENOMIC DNA]</scope>
    <source>
        <strain evidence="2 3">DIV2402</strain>
    </source>
</reference>
<feature type="transmembrane region" description="Helical" evidence="1">
    <location>
        <begin position="59"/>
        <end position="81"/>
    </location>
</feature>
<organism evidence="2 3">
    <name type="scientific">Candidatus Enterococcus lowellii</name>
    <dbReference type="NCBI Taxonomy" id="2230877"/>
    <lineage>
        <taxon>Bacteria</taxon>
        <taxon>Bacillati</taxon>
        <taxon>Bacillota</taxon>
        <taxon>Bacilli</taxon>
        <taxon>Lactobacillales</taxon>
        <taxon>Enterococcaceae</taxon>
        <taxon>Enterococcus</taxon>
    </lineage>
</organism>
<dbReference type="EMBL" id="CP147251">
    <property type="protein sequence ID" value="WYJ78161.1"/>
    <property type="molecule type" value="Genomic_DNA"/>
</dbReference>
<evidence type="ECO:0000256" key="1">
    <source>
        <dbReference type="SAM" id="Phobius"/>
    </source>
</evidence>
<feature type="transmembrane region" description="Helical" evidence="1">
    <location>
        <begin position="20"/>
        <end position="39"/>
    </location>
</feature>
<evidence type="ECO:0000313" key="2">
    <source>
        <dbReference type="EMBL" id="WYJ78161.1"/>
    </source>
</evidence>
<keyword evidence="1" id="KW-1133">Transmembrane helix</keyword>
<dbReference type="RefSeq" id="WP_207941674.1">
    <property type="nucleotide sequence ID" value="NZ_CP147251.1"/>
</dbReference>
<reference evidence="2 3" key="2">
    <citation type="submission" date="2024-03" db="EMBL/GenBank/DDBJ databases">
        <title>The Genome Sequence of Enterococcus sp. DIV2402.</title>
        <authorList>
            <consortium name="The Broad Institute Genomics Platform"/>
            <consortium name="The Broad Institute Microbial Omics Core"/>
            <consortium name="The Broad Institute Genomic Center for Infectious Diseases"/>
            <person name="Earl A."/>
            <person name="Manson A."/>
            <person name="Gilmore M."/>
            <person name="Schwartman J."/>
            <person name="Shea T."/>
            <person name="Abouelleil A."/>
            <person name="Cao P."/>
            <person name="Chapman S."/>
            <person name="Cusick C."/>
            <person name="Young S."/>
            <person name="Neafsey D."/>
            <person name="Nusbaum C."/>
            <person name="Birren B."/>
        </authorList>
    </citation>
    <scope>NUCLEOTIDE SEQUENCE [LARGE SCALE GENOMIC DNA]</scope>
    <source>
        <strain evidence="2 3">DIV2402</strain>
    </source>
</reference>
<proteinExistence type="predicted"/>
<dbReference type="Pfam" id="PF11667">
    <property type="entry name" value="DUF3267"/>
    <property type="match status" value="1"/>
</dbReference>